<dbReference type="Proteomes" id="UP000184112">
    <property type="component" value="Unassembled WGS sequence"/>
</dbReference>
<name>A0A1M5MIR4_FLAJO</name>
<dbReference type="AlphaFoldDB" id="A0A1M5MIR4"/>
<feature type="transmembrane region" description="Helical" evidence="5">
    <location>
        <begin position="363"/>
        <end position="385"/>
    </location>
</feature>
<dbReference type="GO" id="GO:0022857">
    <property type="term" value="F:transmembrane transporter activity"/>
    <property type="evidence" value="ECO:0007669"/>
    <property type="project" value="InterPro"/>
</dbReference>
<organism evidence="7 8">
    <name type="scientific">Flavobacterium johnsoniae</name>
    <name type="common">Cytophaga johnsonae</name>
    <dbReference type="NCBI Taxonomy" id="986"/>
    <lineage>
        <taxon>Bacteria</taxon>
        <taxon>Pseudomonadati</taxon>
        <taxon>Bacteroidota</taxon>
        <taxon>Flavobacteriia</taxon>
        <taxon>Flavobacteriales</taxon>
        <taxon>Flavobacteriaceae</taxon>
        <taxon>Flavobacterium</taxon>
    </lineage>
</organism>
<evidence type="ECO:0000313" key="7">
    <source>
        <dbReference type="EMBL" id="SHG76809.1"/>
    </source>
</evidence>
<dbReference type="RefSeq" id="WP_073409255.1">
    <property type="nucleotide sequence ID" value="NZ_FQWH01000004.1"/>
</dbReference>
<dbReference type="PROSITE" id="PS50850">
    <property type="entry name" value="MFS"/>
    <property type="match status" value="1"/>
</dbReference>
<feature type="transmembrane region" description="Helical" evidence="5">
    <location>
        <begin position="305"/>
        <end position="328"/>
    </location>
</feature>
<feature type="transmembrane region" description="Helical" evidence="5">
    <location>
        <begin position="99"/>
        <end position="124"/>
    </location>
</feature>
<evidence type="ECO:0000256" key="1">
    <source>
        <dbReference type="ARBA" id="ARBA00004141"/>
    </source>
</evidence>
<gene>
    <name evidence="7" type="ORF">SAMN05444388_104179</name>
</gene>
<feature type="transmembrane region" description="Helical" evidence="5">
    <location>
        <begin position="42"/>
        <end position="62"/>
    </location>
</feature>
<feature type="transmembrane region" description="Helical" evidence="5">
    <location>
        <begin position="74"/>
        <end position="93"/>
    </location>
</feature>
<dbReference type="PANTHER" id="PTHR42718">
    <property type="entry name" value="MAJOR FACILITATOR SUPERFAMILY MULTIDRUG TRANSPORTER MFSC"/>
    <property type="match status" value="1"/>
</dbReference>
<dbReference type="InterPro" id="IPR020846">
    <property type="entry name" value="MFS_dom"/>
</dbReference>
<feature type="transmembrane region" description="Helical" evidence="5">
    <location>
        <begin position="269"/>
        <end position="293"/>
    </location>
</feature>
<dbReference type="InterPro" id="IPR011701">
    <property type="entry name" value="MFS"/>
</dbReference>
<evidence type="ECO:0000256" key="2">
    <source>
        <dbReference type="ARBA" id="ARBA00022692"/>
    </source>
</evidence>
<evidence type="ECO:0000256" key="3">
    <source>
        <dbReference type="ARBA" id="ARBA00022989"/>
    </source>
</evidence>
<feature type="domain" description="Major facilitator superfamily (MFS) profile" evidence="6">
    <location>
        <begin position="8"/>
        <end position="461"/>
    </location>
</feature>
<evidence type="ECO:0000259" key="6">
    <source>
        <dbReference type="PROSITE" id="PS50850"/>
    </source>
</evidence>
<dbReference type="PANTHER" id="PTHR42718:SF39">
    <property type="entry name" value="ACTINORHODIN TRANSPORTER-RELATED"/>
    <property type="match status" value="1"/>
</dbReference>
<feature type="transmembrane region" description="Helical" evidence="5">
    <location>
        <begin position="335"/>
        <end position="357"/>
    </location>
</feature>
<feature type="transmembrane region" description="Helical" evidence="5">
    <location>
        <begin position="228"/>
        <end position="248"/>
    </location>
</feature>
<comment type="subcellular location">
    <subcellularLocation>
        <location evidence="1">Membrane</location>
        <topology evidence="1">Multi-pass membrane protein</topology>
    </subcellularLocation>
</comment>
<accession>A0A1M5MIR4</accession>
<dbReference type="Pfam" id="PF07690">
    <property type="entry name" value="MFS_1"/>
    <property type="match status" value="1"/>
</dbReference>
<dbReference type="EMBL" id="FQWH01000004">
    <property type="protein sequence ID" value="SHG76809.1"/>
    <property type="molecule type" value="Genomic_DNA"/>
</dbReference>
<feature type="transmembrane region" description="Helical" evidence="5">
    <location>
        <begin position="167"/>
        <end position="190"/>
    </location>
</feature>
<dbReference type="GO" id="GO:0016020">
    <property type="term" value="C:membrane"/>
    <property type="evidence" value="ECO:0007669"/>
    <property type="project" value="UniProtKB-SubCell"/>
</dbReference>
<evidence type="ECO:0000256" key="5">
    <source>
        <dbReference type="SAM" id="Phobius"/>
    </source>
</evidence>
<protein>
    <submittedName>
        <fullName evidence="7">Drug resistance transporter, EmrB/QacA subfamily</fullName>
    </submittedName>
</protein>
<feature type="transmembrane region" description="Helical" evidence="5">
    <location>
        <begin position="136"/>
        <end position="155"/>
    </location>
</feature>
<dbReference type="CDD" id="cd17321">
    <property type="entry name" value="MFS_MMR_MDR_like"/>
    <property type="match status" value="1"/>
</dbReference>
<feature type="transmembrane region" description="Helical" evidence="5">
    <location>
        <begin position="435"/>
        <end position="457"/>
    </location>
</feature>
<dbReference type="SUPFAM" id="SSF103473">
    <property type="entry name" value="MFS general substrate transporter"/>
    <property type="match status" value="1"/>
</dbReference>
<dbReference type="InterPro" id="IPR036259">
    <property type="entry name" value="MFS_trans_sf"/>
</dbReference>
<keyword evidence="3 5" id="KW-1133">Transmembrane helix</keyword>
<feature type="transmembrane region" description="Helical" evidence="5">
    <location>
        <begin position="7"/>
        <end position="30"/>
    </location>
</feature>
<dbReference type="Gene3D" id="1.20.1720.10">
    <property type="entry name" value="Multidrug resistance protein D"/>
    <property type="match status" value="2"/>
</dbReference>
<keyword evidence="2 5" id="KW-0812">Transmembrane</keyword>
<keyword evidence="4 5" id="KW-0472">Membrane</keyword>
<feature type="transmembrane region" description="Helical" evidence="5">
    <location>
        <begin position="202"/>
        <end position="222"/>
    </location>
</feature>
<sequence length="471" mass="52503">MKNKKHISLLILLLAHLLTILDIFIVNVAIPSIQRGLGSSNGKIQLVVAIYMVGFASFLIIGGKTGDYFGRKKIFVLGMLLFMISSAGCGFADSTDQLIILRFFQGINAGLMSPQVLSYIQVLFTDHKERTYAMGWYGIAIGIGTMLGQFLGGFLVELKPYLIDQSWRYIFLINIPICASGILLAIRYLNPSRDSSSLQMDYWSAFILCIGLALLVFSMAVGLEQNSLVKITLPVSIVFICVFIFRQIKRKSNKKEPLLNLELFKNRNFNMAISASALFMLMLDAYFFVLAVFLQEGIQLSPMQAGYFIVFQGSGFILASFLSARLVLRFGKGVLIFGVLLLISAIILQLILFYYPIVDFRGYVIMFLHGVGVALVLPSFANIALKNLPQNMIGNASGVYSTVQQLFGALGITLTGSVFYYLVKGNTDFKHFYNAFFYGTFIHLFCLISVLLILFLLPKSVLPKKEKNSKK</sequence>
<proteinExistence type="predicted"/>
<reference evidence="7 8" key="1">
    <citation type="submission" date="2016-11" db="EMBL/GenBank/DDBJ databases">
        <authorList>
            <person name="Jaros S."/>
            <person name="Januszkiewicz K."/>
            <person name="Wedrychowicz H."/>
        </authorList>
    </citation>
    <scope>NUCLEOTIDE SEQUENCE [LARGE SCALE GENOMIC DNA]</scope>
    <source>
        <strain evidence="7 8">DSM 6792</strain>
    </source>
</reference>
<evidence type="ECO:0000256" key="4">
    <source>
        <dbReference type="ARBA" id="ARBA00023136"/>
    </source>
</evidence>
<feature type="transmembrane region" description="Helical" evidence="5">
    <location>
        <begin position="406"/>
        <end position="423"/>
    </location>
</feature>
<evidence type="ECO:0000313" key="8">
    <source>
        <dbReference type="Proteomes" id="UP000184112"/>
    </source>
</evidence>